<organism evidence="2 3">
    <name type="scientific">Mytilus galloprovincialis</name>
    <name type="common">Mediterranean mussel</name>
    <dbReference type="NCBI Taxonomy" id="29158"/>
    <lineage>
        <taxon>Eukaryota</taxon>
        <taxon>Metazoa</taxon>
        <taxon>Spiralia</taxon>
        <taxon>Lophotrochozoa</taxon>
        <taxon>Mollusca</taxon>
        <taxon>Bivalvia</taxon>
        <taxon>Autobranchia</taxon>
        <taxon>Pteriomorphia</taxon>
        <taxon>Mytilida</taxon>
        <taxon>Mytiloidea</taxon>
        <taxon>Mytilidae</taxon>
        <taxon>Mytilinae</taxon>
        <taxon>Mytilus</taxon>
    </lineage>
</organism>
<dbReference type="OrthoDB" id="9888309at2759"/>
<gene>
    <name evidence="2" type="ORF">MGAL_10B058038</name>
</gene>
<protein>
    <submittedName>
        <fullName evidence="2">Uncharacterized protein</fullName>
    </submittedName>
</protein>
<accession>A0A8B6EKE6</accession>
<comment type="caution">
    <text evidence="2">The sequence shown here is derived from an EMBL/GenBank/DDBJ whole genome shotgun (WGS) entry which is preliminary data.</text>
</comment>
<feature type="compositionally biased region" description="Basic and acidic residues" evidence="1">
    <location>
        <begin position="160"/>
        <end position="169"/>
    </location>
</feature>
<feature type="region of interest" description="Disordered" evidence="1">
    <location>
        <begin position="124"/>
        <end position="212"/>
    </location>
</feature>
<evidence type="ECO:0000313" key="3">
    <source>
        <dbReference type="Proteomes" id="UP000596742"/>
    </source>
</evidence>
<evidence type="ECO:0000256" key="1">
    <source>
        <dbReference type="SAM" id="MobiDB-lite"/>
    </source>
</evidence>
<dbReference type="EMBL" id="UYJE01005236">
    <property type="protein sequence ID" value="VDI35449.1"/>
    <property type="molecule type" value="Genomic_DNA"/>
</dbReference>
<name>A0A8B6EKE6_MYTGA</name>
<proteinExistence type="predicted"/>
<sequence length="330" mass="37013">MRDRGSSAKMSHIKLPDPFINTNWVIKVEIKRGHAWKVNMSFPDYVAKFRRKMVEIRSRFRETARLGLYADYWVPPLQSSSLKQPSSSSSTPTVPYSTTDILYGNEVRNSPQLDEIRQNSFIEYSKDKDRHSSNNLVDFNNRRPASKGGSRKSLSIEKVNFNKESDDNLRPILPSPGKNGNQYRPNGLRNGLLKGDPLYGSRGGNYSSGRESDDLIAMGTIWSPNTGPQKNSGSNSANGIQNVTGKSVSMVASNSSTTVARKNVKPIMVQNSSSHGRSSFKEVEPRYTDPVIGAQPSFQQRLMELSALESETIRYEKSKKVKKKVRDRDS</sequence>
<dbReference type="AlphaFoldDB" id="A0A8B6EKE6"/>
<keyword evidence="3" id="KW-1185">Reference proteome</keyword>
<reference evidence="2" key="1">
    <citation type="submission" date="2018-11" db="EMBL/GenBank/DDBJ databases">
        <authorList>
            <person name="Alioto T."/>
            <person name="Alioto T."/>
        </authorList>
    </citation>
    <scope>NUCLEOTIDE SEQUENCE</scope>
</reference>
<evidence type="ECO:0000313" key="2">
    <source>
        <dbReference type="EMBL" id="VDI35449.1"/>
    </source>
</evidence>
<dbReference type="Proteomes" id="UP000596742">
    <property type="component" value="Unassembled WGS sequence"/>
</dbReference>